<dbReference type="EMBL" id="CP003944">
    <property type="protein sequence ID" value="AFZ51158.1"/>
    <property type="molecule type" value="Genomic_DNA"/>
</dbReference>
<dbReference type="HOGENOM" id="CLU_029243_1_1_3"/>
<sequence>MISDLMVFKYLIPFFPPEIESWATSARLLRWLTFVWLLIGLVVLFSASYAIANDEFGDGLYYVKRQVIWAYVGLLLFNLVTRISLTRWLKIAPFALILLLVLVITTKFAGVTVNGAKRWLAVGPLLLQPSELIKPFLVLQSAIVFGNWYRLKPFGRVFWLTIFAMVLGGILIQPDLSNTALCGMSLWLIALAGVIRWRYLIMVAASGVGLAALSITFQDYQRQRVISFLDPWAEAQGDGYQLTQSLMAIGSGGISGTGLGLSQQKLFYLPIQYTDFIFAVYAEEFGFVGCVVLLSLIMSFTTVALIIASQALNAVHRLIAVGAVIFLVGQSLINIGVATGSLPTTGLPFPLFSYGGNSVLASLFLAGLLVRVARENHEGNVVEFPSSSRR</sequence>
<dbReference type="STRING" id="13035.Dacsa_2570"/>
<dbReference type="AlphaFoldDB" id="K9YYH6"/>
<feature type="transmembrane region" description="Helical" evidence="17">
    <location>
        <begin position="285"/>
        <end position="306"/>
    </location>
</feature>
<feature type="transmembrane region" description="Helical" evidence="17">
    <location>
        <begin position="318"/>
        <end position="339"/>
    </location>
</feature>
<comment type="similarity">
    <text evidence="11">Belongs to the SEDS family. FtsW subfamily.</text>
</comment>
<dbReference type="EC" id="2.4.99.28" evidence="14"/>
<keyword evidence="7 17" id="KW-1133">Transmembrane helix</keyword>
<evidence type="ECO:0000256" key="8">
    <source>
        <dbReference type="ARBA" id="ARBA00023136"/>
    </source>
</evidence>
<evidence type="ECO:0000256" key="5">
    <source>
        <dbReference type="ARBA" id="ARBA00022960"/>
    </source>
</evidence>
<dbReference type="PANTHER" id="PTHR30474:SF2">
    <property type="entry name" value="PEPTIDOGLYCAN GLYCOSYLTRANSFERASE FTSW-RELATED"/>
    <property type="match status" value="1"/>
</dbReference>
<evidence type="ECO:0000256" key="6">
    <source>
        <dbReference type="ARBA" id="ARBA00022984"/>
    </source>
</evidence>
<comment type="catalytic activity">
    <reaction evidence="15">
        <text>[GlcNAc-(1-&gt;4)-Mur2Ac(oyl-L-Ala-gamma-D-Glu-L-Lys-D-Ala-D-Ala)](n)-di-trans,octa-cis-undecaprenyl diphosphate + beta-D-GlcNAc-(1-&gt;4)-Mur2Ac(oyl-L-Ala-gamma-D-Glu-L-Lys-D-Ala-D-Ala)-di-trans,octa-cis-undecaprenyl diphosphate = [GlcNAc-(1-&gt;4)-Mur2Ac(oyl-L-Ala-gamma-D-Glu-L-Lys-D-Ala-D-Ala)](n+1)-di-trans,octa-cis-undecaprenyl diphosphate + di-trans,octa-cis-undecaprenyl diphosphate + H(+)</text>
        <dbReference type="Rhea" id="RHEA:23708"/>
        <dbReference type="Rhea" id="RHEA-COMP:9602"/>
        <dbReference type="Rhea" id="RHEA-COMP:9603"/>
        <dbReference type="ChEBI" id="CHEBI:15378"/>
        <dbReference type="ChEBI" id="CHEBI:58405"/>
        <dbReference type="ChEBI" id="CHEBI:60033"/>
        <dbReference type="ChEBI" id="CHEBI:78435"/>
        <dbReference type="EC" id="2.4.99.28"/>
    </reaction>
</comment>
<dbReference type="Proteomes" id="UP000010482">
    <property type="component" value="Chromosome"/>
</dbReference>
<comment type="subcellular location">
    <subcellularLocation>
        <location evidence="1">Membrane</location>
        <topology evidence="1">Multi-pass membrane protein</topology>
    </subcellularLocation>
</comment>
<evidence type="ECO:0000256" key="11">
    <source>
        <dbReference type="ARBA" id="ARBA00038053"/>
    </source>
</evidence>
<dbReference type="PANTHER" id="PTHR30474">
    <property type="entry name" value="CELL CYCLE PROTEIN"/>
    <property type="match status" value="1"/>
</dbReference>
<organism evidence="18 19">
    <name type="scientific">Dactylococcopsis salina (strain PCC 8305)</name>
    <name type="common">Myxobactron salinum</name>
    <dbReference type="NCBI Taxonomy" id="13035"/>
    <lineage>
        <taxon>Bacteria</taxon>
        <taxon>Bacillati</taxon>
        <taxon>Cyanobacteriota</taxon>
        <taxon>Cyanophyceae</taxon>
        <taxon>Nodosilineales</taxon>
        <taxon>Cymatolegaceae</taxon>
        <taxon>Dactylococcopsis</taxon>
    </lineage>
</organism>
<keyword evidence="2" id="KW-0328">Glycosyltransferase</keyword>
<dbReference type="eggNOG" id="COG0772">
    <property type="taxonomic scope" value="Bacteria"/>
</dbReference>
<dbReference type="PATRIC" id="fig|13035.3.peg.2932"/>
<evidence type="ECO:0000313" key="18">
    <source>
        <dbReference type="EMBL" id="AFZ51158.1"/>
    </source>
</evidence>
<dbReference type="GO" id="GO:0005886">
    <property type="term" value="C:plasma membrane"/>
    <property type="evidence" value="ECO:0007669"/>
    <property type="project" value="TreeGrafter"/>
</dbReference>
<feature type="transmembrane region" description="Helical" evidence="17">
    <location>
        <begin position="178"/>
        <end position="195"/>
    </location>
</feature>
<keyword evidence="3" id="KW-0808">Transferase</keyword>
<evidence type="ECO:0000256" key="17">
    <source>
        <dbReference type="SAM" id="Phobius"/>
    </source>
</evidence>
<accession>K9YYH6</accession>
<dbReference type="InterPro" id="IPR001182">
    <property type="entry name" value="FtsW/RodA"/>
</dbReference>
<evidence type="ECO:0000256" key="2">
    <source>
        <dbReference type="ARBA" id="ARBA00022676"/>
    </source>
</evidence>
<evidence type="ECO:0000256" key="15">
    <source>
        <dbReference type="ARBA" id="ARBA00049902"/>
    </source>
</evidence>
<dbReference type="GO" id="GO:0015648">
    <property type="term" value="F:lipid-linked peptidoglycan transporter activity"/>
    <property type="evidence" value="ECO:0007669"/>
    <property type="project" value="TreeGrafter"/>
</dbReference>
<feature type="transmembrane region" description="Helical" evidence="17">
    <location>
        <begin position="31"/>
        <end position="52"/>
    </location>
</feature>
<keyword evidence="18" id="KW-0132">Cell division</keyword>
<evidence type="ECO:0000256" key="12">
    <source>
        <dbReference type="ARBA" id="ARBA00041185"/>
    </source>
</evidence>
<evidence type="ECO:0000256" key="7">
    <source>
        <dbReference type="ARBA" id="ARBA00022989"/>
    </source>
</evidence>
<dbReference type="GO" id="GO:0009252">
    <property type="term" value="P:peptidoglycan biosynthetic process"/>
    <property type="evidence" value="ECO:0007669"/>
    <property type="project" value="UniProtKB-KW"/>
</dbReference>
<evidence type="ECO:0000256" key="3">
    <source>
        <dbReference type="ARBA" id="ARBA00022679"/>
    </source>
</evidence>
<evidence type="ECO:0000313" key="19">
    <source>
        <dbReference type="Proteomes" id="UP000010482"/>
    </source>
</evidence>
<dbReference type="RefSeq" id="WP_015230148.1">
    <property type="nucleotide sequence ID" value="NC_019780.1"/>
</dbReference>
<keyword evidence="19" id="KW-1185">Reference proteome</keyword>
<keyword evidence="8 17" id="KW-0472">Membrane</keyword>
<evidence type="ECO:0000256" key="1">
    <source>
        <dbReference type="ARBA" id="ARBA00004141"/>
    </source>
</evidence>
<feature type="transmembrane region" description="Helical" evidence="17">
    <location>
        <begin position="67"/>
        <end position="85"/>
    </location>
</feature>
<dbReference type="Pfam" id="PF01098">
    <property type="entry name" value="FTSW_RODA_SPOVE"/>
    <property type="match status" value="1"/>
</dbReference>
<feature type="transmembrane region" description="Helical" evidence="17">
    <location>
        <begin position="92"/>
        <end position="112"/>
    </location>
</feature>
<feature type="transmembrane region" description="Helical" evidence="17">
    <location>
        <begin position="351"/>
        <end position="370"/>
    </location>
</feature>
<feature type="transmembrane region" description="Helical" evidence="17">
    <location>
        <begin position="156"/>
        <end position="172"/>
    </location>
</feature>
<name>K9YYH6_DACS8</name>
<protein>
    <recommendedName>
        <fullName evidence="12">Probable peptidoglycan glycosyltransferase FtsW</fullName>
        <ecNumber evidence="14">2.4.99.28</ecNumber>
    </recommendedName>
    <alternativeName>
        <fullName evidence="13">Cell division protein FtsW</fullName>
    </alternativeName>
    <alternativeName>
        <fullName evidence="10">Cell wall polymerase</fullName>
    </alternativeName>
    <alternativeName>
        <fullName evidence="9">Peptidoglycan polymerase</fullName>
    </alternativeName>
</protein>
<evidence type="ECO:0000256" key="16">
    <source>
        <dbReference type="ARBA" id="ARBA00049966"/>
    </source>
</evidence>
<dbReference type="GO" id="GO:0032153">
    <property type="term" value="C:cell division site"/>
    <property type="evidence" value="ECO:0007669"/>
    <property type="project" value="TreeGrafter"/>
</dbReference>
<evidence type="ECO:0000256" key="9">
    <source>
        <dbReference type="ARBA" id="ARBA00032370"/>
    </source>
</evidence>
<comment type="function">
    <text evidence="16">Peptidoglycan polymerase that is essential for cell division.</text>
</comment>
<keyword evidence="4 17" id="KW-0812">Transmembrane</keyword>
<dbReference type="GO" id="GO:0051301">
    <property type="term" value="P:cell division"/>
    <property type="evidence" value="ECO:0007669"/>
    <property type="project" value="UniProtKB-KW"/>
</dbReference>
<dbReference type="GO" id="GO:0008955">
    <property type="term" value="F:peptidoglycan glycosyltransferase activity"/>
    <property type="evidence" value="ECO:0007669"/>
    <property type="project" value="UniProtKB-EC"/>
</dbReference>
<evidence type="ECO:0000256" key="14">
    <source>
        <dbReference type="ARBA" id="ARBA00044770"/>
    </source>
</evidence>
<gene>
    <name evidence="18" type="ORF">Dacsa_2570</name>
</gene>
<keyword evidence="5" id="KW-0133">Cell shape</keyword>
<keyword evidence="6" id="KW-0573">Peptidoglycan synthesis</keyword>
<dbReference type="GO" id="GO:0008360">
    <property type="term" value="P:regulation of cell shape"/>
    <property type="evidence" value="ECO:0007669"/>
    <property type="project" value="UniProtKB-KW"/>
</dbReference>
<keyword evidence="18" id="KW-0131">Cell cycle</keyword>
<evidence type="ECO:0000256" key="13">
    <source>
        <dbReference type="ARBA" id="ARBA00041418"/>
    </source>
</evidence>
<dbReference type="KEGG" id="dsl:Dacsa_2570"/>
<proteinExistence type="inferred from homology"/>
<evidence type="ECO:0000256" key="4">
    <source>
        <dbReference type="ARBA" id="ARBA00022692"/>
    </source>
</evidence>
<evidence type="ECO:0000256" key="10">
    <source>
        <dbReference type="ARBA" id="ARBA00033270"/>
    </source>
</evidence>
<reference evidence="18" key="1">
    <citation type="submission" date="2012-04" db="EMBL/GenBank/DDBJ databases">
        <title>Finished genome of Dactylococcopsis salina PCC 8305.</title>
        <authorList>
            <consortium name="US DOE Joint Genome Institute"/>
            <person name="Gugger M."/>
            <person name="Coursin T."/>
            <person name="Rippka R."/>
            <person name="Tandeau De Marsac N."/>
            <person name="Huntemann M."/>
            <person name="Wei C.-L."/>
            <person name="Han J."/>
            <person name="Detter J.C."/>
            <person name="Han C."/>
            <person name="Tapia R."/>
            <person name="Daligault H."/>
            <person name="Chen A."/>
            <person name="Krypides N."/>
            <person name="Mavromatis K."/>
            <person name="Markowitz V."/>
            <person name="Szeto E."/>
            <person name="Ivanova N."/>
            <person name="Ovchinnikova G."/>
            <person name="Pagani I."/>
            <person name="Pati A."/>
            <person name="Goodwin L."/>
            <person name="Peters L."/>
            <person name="Pitluck S."/>
            <person name="Woyke T."/>
            <person name="Kerfeld C."/>
        </authorList>
    </citation>
    <scope>NUCLEOTIDE SEQUENCE [LARGE SCALE GENOMIC DNA]</scope>
    <source>
        <strain evidence="18">PCC 8305</strain>
    </source>
</reference>